<dbReference type="Pfam" id="PF02263">
    <property type="entry name" value="GBP"/>
    <property type="match status" value="1"/>
</dbReference>
<dbReference type="InterPro" id="IPR015894">
    <property type="entry name" value="Guanylate-bd_N"/>
</dbReference>
<gene>
    <name evidence="7" type="ORF">HYH02_000210</name>
</gene>
<feature type="compositionally biased region" description="Gly residues" evidence="5">
    <location>
        <begin position="240"/>
        <end position="252"/>
    </location>
</feature>
<feature type="compositionally biased region" description="Basic and acidic residues" evidence="5">
    <location>
        <begin position="556"/>
        <end position="594"/>
    </location>
</feature>
<evidence type="ECO:0000256" key="4">
    <source>
        <dbReference type="PROSITE-ProRule" id="PRU01052"/>
    </source>
</evidence>
<protein>
    <recommendedName>
        <fullName evidence="6">GB1/RHD3-type G domain-containing protein</fullName>
    </recommendedName>
</protein>
<proteinExistence type="inferred from homology"/>
<feature type="compositionally biased region" description="Low complexity" evidence="5">
    <location>
        <begin position="632"/>
        <end position="643"/>
    </location>
</feature>
<dbReference type="GO" id="GO:0005525">
    <property type="term" value="F:GTP binding"/>
    <property type="evidence" value="ECO:0007669"/>
    <property type="project" value="UniProtKB-KW"/>
</dbReference>
<accession>A0A835WMJ5</accession>
<feature type="domain" description="GB1/RHD3-type G" evidence="6">
    <location>
        <begin position="41"/>
        <end position="205"/>
    </location>
</feature>
<evidence type="ECO:0000256" key="2">
    <source>
        <dbReference type="ARBA" id="ARBA00022801"/>
    </source>
</evidence>
<dbReference type="Gene3D" id="1.20.1000.10">
    <property type="entry name" value="Guanylate-binding protein, C-terminal domain"/>
    <property type="match status" value="1"/>
</dbReference>
<dbReference type="SUPFAM" id="SSF48340">
    <property type="entry name" value="Interferon-induced guanylate-binding protein 1 (GBP1), C-terminal domain"/>
    <property type="match status" value="1"/>
</dbReference>
<evidence type="ECO:0000313" key="7">
    <source>
        <dbReference type="EMBL" id="KAG2450107.1"/>
    </source>
</evidence>
<evidence type="ECO:0000256" key="3">
    <source>
        <dbReference type="ARBA" id="ARBA00023134"/>
    </source>
</evidence>
<dbReference type="Gene3D" id="3.40.50.300">
    <property type="entry name" value="P-loop containing nucleotide triphosphate hydrolases"/>
    <property type="match status" value="1"/>
</dbReference>
<dbReference type="InterPro" id="IPR027417">
    <property type="entry name" value="P-loop_NTPase"/>
</dbReference>
<dbReference type="SUPFAM" id="SSF52540">
    <property type="entry name" value="P-loop containing nucleoside triphosphate hydrolases"/>
    <property type="match status" value="1"/>
</dbReference>
<evidence type="ECO:0000313" key="8">
    <source>
        <dbReference type="Proteomes" id="UP000613740"/>
    </source>
</evidence>
<dbReference type="PANTHER" id="PTHR10751">
    <property type="entry name" value="GUANYLATE BINDING PROTEIN"/>
    <property type="match status" value="1"/>
</dbReference>
<keyword evidence="8" id="KW-1185">Reference proteome</keyword>
<dbReference type="InterPro" id="IPR036543">
    <property type="entry name" value="Guanylate-bd_C_sf"/>
</dbReference>
<comment type="caution">
    <text evidence="7">The sequence shown here is derived from an EMBL/GenBank/DDBJ whole genome shotgun (WGS) entry which is preliminary data.</text>
</comment>
<feature type="region of interest" description="Disordered" evidence="5">
    <location>
        <begin position="233"/>
        <end position="256"/>
    </location>
</feature>
<organism evidence="7 8">
    <name type="scientific">Chlamydomonas schloesseri</name>
    <dbReference type="NCBI Taxonomy" id="2026947"/>
    <lineage>
        <taxon>Eukaryota</taxon>
        <taxon>Viridiplantae</taxon>
        <taxon>Chlorophyta</taxon>
        <taxon>core chlorophytes</taxon>
        <taxon>Chlorophyceae</taxon>
        <taxon>CS clade</taxon>
        <taxon>Chlamydomonadales</taxon>
        <taxon>Chlamydomonadaceae</taxon>
        <taxon>Chlamydomonas</taxon>
    </lineage>
</organism>
<dbReference type="GO" id="GO:0003924">
    <property type="term" value="F:GTPase activity"/>
    <property type="evidence" value="ECO:0007669"/>
    <property type="project" value="InterPro"/>
</dbReference>
<feature type="region of interest" description="Disordered" evidence="5">
    <location>
        <begin position="474"/>
        <end position="499"/>
    </location>
</feature>
<feature type="compositionally biased region" description="Basic and acidic residues" evidence="5">
    <location>
        <begin position="608"/>
        <end position="631"/>
    </location>
</feature>
<keyword evidence="2" id="KW-0378">Hydrolase</keyword>
<evidence type="ECO:0000256" key="5">
    <source>
        <dbReference type="SAM" id="MobiDB-lite"/>
    </source>
</evidence>
<dbReference type="InterPro" id="IPR030386">
    <property type="entry name" value="G_GB1_RHD3_dom"/>
</dbReference>
<feature type="compositionally biased region" description="Low complexity" evidence="5">
    <location>
        <begin position="678"/>
        <end position="687"/>
    </location>
</feature>
<dbReference type="OrthoDB" id="2135133at2759"/>
<dbReference type="EMBL" id="JAEHOD010000012">
    <property type="protein sequence ID" value="KAG2450107.1"/>
    <property type="molecule type" value="Genomic_DNA"/>
</dbReference>
<feature type="region of interest" description="Disordered" evidence="5">
    <location>
        <begin position="545"/>
        <end position="594"/>
    </location>
</feature>
<dbReference type="AlphaFoldDB" id="A0A835WMJ5"/>
<name>A0A835WMJ5_9CHLO</name>
<dbReference type="PROSITE" id="PS51715">
    <property type="entry name" value="G_GB1_RHD3"/>
    <property type="match status" value="1"/>
</dbReference>
<comment type="similarity">
    <text evidence="4">Belongs to the TRAFAC class dynamin-like GTPase superfamily. GB1/RHD3 GTPase family.</text>
</comment>
<feature type="compositionally biased region" description="Low complexity" evidence="5">
    <location>
        <begin position="545"/>
        <end position="555"/>
    </location>
</feature>
<feature type="region of interest" description="Disordered" evidence="5">
    <location>
        <begin position="606"/>
        <end position="694"/>
    </location>
</feature>
<keyword evidence="1" id="KW-0547">Nucleotide-binding</keyword>
<keyword evidence="3" id="KW-0342">GTP-binding</keyword>
<feature type="compositionally biased region" description="Basic and acidic residues" evidence="5">
    <location>
        <begin position="644"/>
        <end position="664"/>
    </location>
</feature>
<evidence type="ECO:0000259" key="6">
    <source>
        <dbReference type="PROSITE" id="PS51715"/>
    </source>
</evidence>
<feature type="compositionally biased region" description="Basic and acidic residues" evidence="5">
    <location>
        <begin position="474"/>
        <end position="483"/>
    </location>
</feature>
<sequence>MAPASDACIGAPLALVTWDPDTGKFEFGPGLEALKAATGQNVPLAVVAVTGLPRTGKSSLLNQLVRELQGSELPPQHGFKTGHTTEACTQGLDMWWPPLPVRLPAAGADRDAADGRPTHRLLLLDVEGTSAARMSKSRSVRVMALTALLSSMFIYNSMNVIDEDAVERLGLVGEVVRRVREHAGAHTGGLGKHAPTFVWVLRDAHLQPAVINGREETPTEYMERQLAPLARKGTNVADPDGGGGAGGGGGGASDDPRVALGALFPHANECRMLPQPLADGARLRAGAGPGSLAAAELAPAFREGVRELATLIGALARPKSWAGVQPAAGCPSSGVRNGDGHSGGIDGAGAASTPVTGPVLAALLEAYVGAINSGAVPVIADAWEATLRRECDRACAAAEEAYEAAWAEGPEPQDAHQLQQRHEACLGAAQMEFEAIAVGPAPLQSHFQQQWRGAVQSRYNERLAGLLGRQAEAARRQAEEAQRETAQARQEMRDAQERAAAALQQAAAAAAQAAAAQQHAAAAQQEAAEAREVAAEARQAVSQAQRQAAAANAEAGRSRQQADAERERAEAARRQAEELQRRETEARRSMAEAALRAEEAQRQCAAYERARQEEQRRAEEAARRAEAERHQAAAAQQEAAAARQRAELEAQQRDEAARRARHAEQLQQAAEAERQQAEEASLQAAAAKKGAEVERDRARGAALVTAVAAALALLLRLRT</sequence>
<reference evidence="7" key="1">
    <citation type="journal article" date="2020" name="bioRxiv">
        <title>Comparative genomics of Chlamydomonas.</title>
        <authorList>
            <person name="Craig R.J."/>
            <person name="Hasan A.R."/>
            <person name="Ness R.W."/>
            <person name="Keightley P.D."/>
        </authorList>
    </citation>
    <scope>NUCLEOTIDE SEQUENCE</scope>
    <source>
        <strain evidence="7">CCAP 11/173</strain>
    </source>
</reference>
<dbReference type="Proteomes" id="UP000613740">
    <property type="component" value="Unassembled WGS sequence"/>
</dbReference>
<evidence type="ECO:0000256" key="1">
    <source>
        <dbReference type="ARBA" id="ARBA00022741"/>
    </source>
</evidence>